<dbReference type="Proteomes" id="UP000298216">
    <property type="component" value="Unassembled WGS sequence"/>
</dbReference>
<evidence type="ECO:0000313" key="2">
    <source>
        <dbReference type="Proteomes" id="UP000298216"/>
    </source>
</evidence>
<organism evidence="1 2">
    <name type="scientific">Brevundimonas intermedia</name>
    <dbReference type="NCBI Taxonomy" id="74315"/>
    <lineage>
        <taxon>Bacteria</taxon>
        <taxon>Pseudomonadati</taxon>
        <taxon>Pseudomonadota</taxon>
        <taxon>Alphaproteobacteria</taxon>
        <taxon>Caulobacterales</taxon>
        <taxon>Caulobacteraceae</taxon>
        <taxon>Brevundimonas</taxon>
    </lineage>
</organism>
<name>A0A4Y9S371_9CAUL</name>
<proteinExistence type="predicted"/>
<accession>A0A4Y9S371</accession>
<dbReference type="EMBL" id="SPVH01000002">
    <property type="protein sequence ID" value="TFW14419.1"/>
    <property type="molecule type" value="Genomic_DNA"/>
</dbReference>
<protein>
    <submittedName>
        <fullName evidence="1">Uncharacterized protein</fullName>
    </submittedName>
</protein>
<comment type="caution">
    <text evidence="1">The sequence shown here is derived from an EMBL/GenBank/DDBJ whole genome shotgun (WGS) entry which is preliminary data.</text>
</comment>
<keyword evidence="2" id="KW-1185">Reference proteome</keyword>
<reference evidence="1 2" key="1">
    <citation type="submission" date="2019-03" db="EMBL/GenBank/DDBJ databases">
        <title>Draft genome of Brevundimonas sp. a heavy metal resistant soil bacteria.</title>
        <authorList>
            <person name="Soto J."/>
        </authorList>
    </citation>
    <scope>NUCLEOTIDE SEQUENCE [LARGE SCALE GENOMIC DNA]</scope>
    <source>
        <strain evidence="1 2">B-10</strain>
    </source>
</reference>
<dbReference type="RefSeq" id="WP_135193804.1">
    <property type="nucleotide sequence ID" value="NZ_SPVH01000002.1"/>
</dbReference>
<gene>
    <name evidence="1" type="ORF">EGY25_04295</name>
</gene>
<evidence type="ECO:0000313" key="1">
    <source>
        <dbReference type="EMBL" id="TFW14419.1"/>
    </source>
</evidence>
<dbReference type="AlphaFoldDB" id="A0A4Y9S371"/>
<sequence length="86" mass="9501">MFDDDFDGYNRMPVANDEFGCEIDDFRSLPADEMKYTLANLLGAQITSATYEPQTGCILLSIGHFMTIRCGAMHVKPGLLSDPIGH</sequence>